<dbReference type="InterPro" id="IPR038729">
    <property type="entry name" value="Rad50/SbcC_AAA"/>
</dbReference>
<dbReference type="InterPro" id="IPR027417">
    <property type="entry name" value="P-loop_NTPase"/>
</dbReference>
<proteinExistence type="predicted"/>
<evidence type="ECO:0000256" key="1">
    <source>
        <dbReference type="SAM" id="Coils"/>
    </source>
</evidence>
<reference evidence="3 4" key="1">
    <citation type="submission" date="2019-03" db="EMBL/GenBank/DDBJ databases">
        <title>Paraburkholderia sp. 4M-K11, isolated from subtropical forest soil.</title>
        <authorList>
            <person name="Gao Z.-H."/>
            <person name="Qiu L.-H."/>
        </authorList>
    </citation>
    <scope>NUCLEOTIDE SEQUENCE [LARGE SCALE GENOMIC DNA]</scope>
    <source>
        <strain evidence="3 4">4M-K11</strain>
    </source>
</reference>
<dbReference type="GO" id="GO:0016887">
    <property type="term" value="F:ATP hydrolysis activity"/>
    <property type="evidence" value="ECO:0007669"/>
    <property type="project" value="InterPro"/>
</dbReference>
<dbReference type="AlphaFoldDB" id="A0A4R5MF71"/>
<dbReference type="Gene3D" id="3.40.50.300">
    <property type="entry name" value="P-loop containing nucleotide triphosphate hydrolases"/>
    <property type="match status" value="1"/>
</dbReference>
<comment type="caution">
    <text evidence="3">The sequence shown here is derived from an EMBL/GenBank/DDBJ whole genome shotgun (WGS) entry which is preliminary data.</text>
</comment>
<dbReference type="OrthoDB" id="9815944at2"/>
<dbReference type="SUPFAM" id="SSF52540">
    <property type="entry name" value="P-loop containing nucleoside triphosphate hydrolases"/>
    <property type="match status" value="1"/>
</dbReference>
<accession>A0A4R5MF71</accession>
<feature type="coiled-coil region" evidence="1">
    <location>
        <begin position="254"/>
        <end position="281"/>
    </location>
</feature>
<feature type="domain" description="Rad50/SbcC-type AAA" evidence="2">
    <location>
        <begin position="13"/>
        <end position="278"/>
    </location>
</feature>
<dbReference type="Pfam" id="PF13476">
    <property type="entry name" value="AAA_23"/>
    <property type="match status" value="1"/>
</dbReference>
<protein>
    <submittedName>
        <fullName evidence="3">Recombinase RecF</fullName>
    </submittedName>
</protein>
<keyword evidence="4" id="KW-1185">Reference proteome</keyword>
<dbReference type="EMBL" id="SMRP01000001">
    <property type="protein sequence ID" value="TDG25898.1"/>
    <property type="molecule type" value="Genomic_DNA"/>
</dbReference>
<dbReference type="PANTHER" id="PTHR32114:SF2">
    <property type="entry name" value="ABC TRANSPORTER ABCH.3"/>
    <property type="match status" value="1"/>
</dbReference>
<dbReference type="PANTHER" id="PTHR32114">
    <property type="entry name" value="ABC TRANSPORTER ABCH.3"/>
    <property type="match status" value="1"/>
</dbReference>
<dbReference type="RefSeq" id="WP_133192950.1">
    <property type="nucleotide sequence ID" value="NZ_JBHUCW010000015.1"/>
</dbReference>
<keyword evidence="1" id="KW-0175">Coiled coil</keyword>
<organism evidence="3 4">
    <name type="scientific">Paraburkholderia silviterrae</name>
    <dbReference type="NCBI Taxonomy" id="2528715"/>
    <lineage>
        <taxon>Bacteria</taxon>
        <taxon>Pseudomonadati</taxon>
        <taxon>Pseudomonadota</taxon>
        <taxon>Betaproteobacteria</taxon>
        <taxon>Burkholderiales</taxon>
        <taxon>Burkholderiaceae</taxon>
        <taxon>Paraburkholderia</taxon>
    </lineage>
</organism>
<name>A0A4R5MF71_9BURK</name>
<sequence length="592" mass="63825">MKINHIRASNFVGARAIDLPVETPVVVVCGENGAGKSSLAEAISAALTGDISRVSLKKEYGSIVTEGKKKAEVVLSTDHGDCSLTLPDGKWQGLPINMDALPYVLRPSLFAEKKDTERRTFLFGLTGITLNGATVKQQLIERECNEKKVDTVLPMLRSGFPAACDFAKDKAKEAKGAWKGVTGETWGSDKGDGWEAEVPEYDAKRLAAVTEQLATVDGRIEEHSKTVGSLSAKRDAYVKHTTAAESNATKAKELTRLTEKLAFDEAELAKAKQALAEAQQRAGTAPREGLVHDLARGVDYLLAFMDVDGQSDEEREARDALAAYEKQYGALNGAVNDPEARAAIPALTQARDLMARSVANDKRLMEDAKAAAAALELSADVEKVTDEDIGAAQRSLDAARQQRGTLTAEQEKLRKQKLAADTAAETTKKAAQHHADISEWLVIADQLATDGIPGEMLANALKPINAHLEESSVSTTWPAVTIDSDMTIRYGKRLYSLCSESERWRADAMIAVSISCLSGLKLVLLDRMDVLQISARGDLLAWLDEMADFGDLDTAFVFATLKQLPTGLSERMAAHWIESGAIAVAEATAETA</sequence>
<evidence type="ECO:0000313" key="3">
    <source>
        <dbReference type="EMBL" id="TDG25898.1"/>
    </source>
</evidence>
<dbReference type="Proteomes" id="UP000295722">
    <property type="component" value="Unassembled WGS sequence"/>
</dbReference>
<evidence type="ECO:0000313" key="4">
    <source>
        <dbReference type="Proteomes" id="UP000295722"/>
    </source>
</evidence>
<evidence type="ECO:0000259" key="2">
    <source>
        <dbReference type="Pfam" id="PF13476"/>
    </source>
</evidence>
<gene>
    <name evidence="3" type="ORF">EYW47_00570</name>
</gene>
<dbReference type="GO" id="GO:0006302">
    <property type="term" value="P:double-strand break repair"/>
    <property type="evidence" value="ECO:0007669"/>
    <property type="project" value="InterPro"/>
</dbReference>